<dbReference type="EMBL" id="WFKQ01000001">
    <property type="protein sequence ID" value="MUG31422.1"/>
    <property type="molecule type" value="Genomic_DNA"/>
</dbReference>
<evidence type="ECO:0000256" key="3">
    <source>
        <dbReference type="ARBA" id="ARBA00022723"/>
    </source>
</evidence>
<evidence type="ECO:0000256" key="7">
    <source>
        <dbReference type="PIRSR" id="PIRSR000027-2"/>
    </source>
</evidence>
<dbReference type="Proteomes" id="UP000442109">
    <property type="component" value="Unassembled WGS sequence"/>
</dbReference>
<dbReference type="Gene3D" id="1.20.120.10">
    <property type="entry name" value="Cytochrome c/b562"/>
    <property type="match status" value="1"/>
</dbReference>
<dbReference type="PIRSF" id="PIRSF000027">
    <property type="entry name" value="Cytc_c_prime"/>
    <property type="match status" value="1"/>
</dbReference>
<dbReference type="AlphaFoldDB" id="A0A844LXI5"/>
<keyword evidence="8" id="KW-0732">Signal</keyword>
<dbReference type="GO" id="GO:0042597">
    <property type="term" value="C:periplasmic space"/>
    <property type="evidence" value="ECO:0007669"/>
    <property type="project" value="InterPro"/>
</dbReference>
<feature type="binding site" description="axial binding residue" evidence="6">
    <location>
        <position position="142"/>
    </location>
    <ligand>
        <name>heme c</name>
        <dbReference type="ChEBI" id="CHEBI:61717"/>
    </ligand>
    <ligandPart>
        <name>Fe</name>
        <dbReference type="ChEBI" id="CHEBI:18248"/>
    </ligandPart>
</feature>
<dbReference type="PROSITE" id="PS51257">
    <property type="entry name" value="PROKAR_LIPOPROTEIN"/>
    <property type="match status" value="1"/>
</dbReference>
<dbReference type="Pfam" id="PF01322">
    <property type="entry name" value="Cytochrom_C_2"/>
    <property type="match status" value="1"/>
</dbReference>
<dbReference type="GO" id="GO:0022900">
    <property type="term" value="P:electron transport chain"/>
    <property type="evidence" value="ECO:0007669"/>
    <property type="project" value="InterPro"/>
</dbReference>
<dbReference type="GO" id="GO:0009055">
    <property type="term" value="F:electron transfer activity"/>
    <property type="evidence" value="ECO:0007669"/>
    <property type="project" value="InterPro"/>
</dbReference>
<dbReference type="InterPro" id="IPR002321">
    <property type="entry name" value="Cyt_c_II"/>
</dbReference>
<dbReference type="RefSeq" id="WP_110816091.1">
    <property type="nucleotide sequence ID" value="NZ_WFKQ01000001.1"/>
</dbReference>
<evidence type="ECO:0000256" key="6">
    <source>
        <dbReference type="PIRSR" id="PIRSR000027-1"/>
    </source>
</evidence>
<organism evidence="9 10">
    <name type="scientific">Psychrobacter sanguinis</name>
    <dbReference type="NCBI Taxonomy" id="861445"/>
    <lineage>
        <taxon>Bacteria</taxon>
        <taxon>Pseudomonadati</taxon>
        <taxon>Pseudomonadota</taxon>
        <taxon>Gammaproteobacteria</taxon>
        <taxon>Moraxellales</taxon>
        <taxon>Moraxellaceae</taxon>
        <taxon>Psychrobacter</taxon>
    </lineage>
</organism>
<dbReference type="InterPro" id="IPR010980">
    <property type="entry name" value="Cyt_c/b562"/>
</dbReference>
<protein>
    <submittedName>
        <fullName evidence="9">Cytochrome c</fullName>
    </submittedName>
</protein>
<dbReference type="SUPFAM" id="SSF47175">
    <property type="entry name" value="Cytochromes"/>
    <property type="match status" value="1"/>
</dbReference>
<evidence type="ECO:0000256" key="4">
    <source>
        <dbReference type="ARBA" id="ARBA00022982"/>
    </source>
</evidence>
<evidence type="ECO:0000256" key="1">
    <source>
        <dbReference type="ARBA" id="ARBA00022448"/>
    </source>
</evidence>
<accession>A0A844LXI5</accession>
<sequence>MPIKSLMLATLLPLSLALSACNSGGVSSDVSARQDTMKNWKDTKDSMESMIKSPQSFDAAKFKEDTQFLADDALTPWQHFQDKAAVGGANTTVWSNPEGFTAAAEKFKQAATNLNTVAQSATTADQVQPAFNELGESCKSCHQEFKAK</sequence>
<evidence type="ECO:0000256" key="8">
    <source>
        <dbReference type="SAM" id="SignalP"/>
    </source>
</evidence>
<dbReference type="GO" id="GO:0020037">
    <property type="term" value="F:heme binding"/>
    <property type="evidence" value="ECO:0007669"/>
    <property type="project" value="InterPro"/>
</dbReference>
<dbReference type="InterPro" id="IPR012127">
    <property type="entry name" value="Cyt_c_prime"/>
</dbReference>
<comment type="PTM">
    <text evidence="7">Binds 1 heme group per subunit.</text>
</comment>
<comment type="caution">
    <text evidence="9">The sequence shown here is derived from an EMBL/GenBank/DDBJ whole genome shotgun (WGS) entry which is preliminary data.</text>
</comment>
<evidence type="ECO:0000256" key="2">
    <source>
        <dbReference type="ARBA" id="ARBA00022617"/>
    </source>
</evidence>
<name>A0A844LXI5_9GAMM</name>
<dbReference type="GO" id="GO:0005506">
    <property type="term" value="F:iron ion binding"/>
    <property type="evidence" value="ECO:0007669"/>
    <property type="project" value="InterPro"/>
</dbReference>
<keyword evidence="4" id="KW-0249">Electron transport</keyword>
<proteinExistence type="predicted"/>
<gene>
    <name evidence="9" type="ORF">GB996_01265</name>
</gene>
<evidence type="ECO:0000313" key="10">
    <source>
        <dbReference type="Proteomes" id="UP000442109"/>
    </source>
</evidence>
<feature type="binding site" description="covalent" evidence="7">
    <location>
        <position position="141"/>
    </location>
    <ligand>
        <name>heme c</name>
        <dbReference type="ChEBI" id="CHEBI:61717"/>
    </ligand>
</feature>
<feature type="binding site" description="covalent" evidence="7">
    <location>
        <position position="138"/>
    </location>
    <ligand>
        <name>heme c</name>
        <dbReference type="ChEBI" id="CHEBI:61717"/>
    </ligand>
</feature>
<dbReference type="PROSITE" id="PS51009">
    <property type="entry name" value="CYTCII"/>
    <property type="match status" value="1"/>
</dbReference>
<dbReference type="OrthoDB" id="5520910at2"/>
<keyword evidence="3 6" id="KW-0479">Metal-binding</keyword>
<keyword evidence="2 7" id="KW-0349">Heme</keyword>
<keyword evidence="1" id="KW-0813">Transport</keyword>
<evidence type="ECO:0000313" key="9">
    <source>
        <dbReference type="EMBL" id="MUG31422.1"/>
    </source>
</evidence>
<evidence type="ECO:0000256" key="5">
    <source>
        <dbReference type="ARBA" id="ARBA00023004"/>
    </source>
</evidence>
<keyword evidence="10" id="KW-1185">Reference proteome</keyword>
<feature type="chain" id="PRO_5032383433" evidence="8">
    <location>
        <begin position="21"/>
        <end position="148"/>
    </location>
</feature>
<keyword evidence="5 6" id="KW-0408">Iron</keyword>
<reference evidence="9 10" key="1">
    <citation type="journal article" date="2019" name="PLoS ONE">
        <title>Pup mortality in New Zealand sea lions (Phocarctos hookeri) at Enderby Island, Auckland Islands, 2013-18.</title>
        <authorList>
            <person name="Michael S.A."/>
            <person name="Hayman D.T.S."/>
            <person name="Gray R."/>
            <person name="Zhang J."/>
            <person name="Rogers L."/>
            <person name="Roe W.D."/>
        </authorList>
    </citation>
    <scope>NUCLEOTIDE SEQUENCE [LARGE SCALE GENOMIC DNA]</scope>
    <source>
        <strain evidence="9 10">SM868</strain>
    </source>
</reference>
<feature type="signal peptide" evidence="8">
    <location>
        <begin position="1"/>
        <end position="20"/>
    </location>
</feature>